<gene>
    <name evidence="1" type="ORF">PGLA_07260</name>
</gene>
<reference evidence="1 2" key="1">
    <citation type="submission" date="2016-03" db="EMBL/GenBank/DDBJ databases">
        <title>Draft genome sequence of Paenibacillus glacialis DSM 22343.</title>
        <authorList>
            <person name="Shin S.-K."/>
            <person name="Yi H."/>
        </authorList>
    </citation>
    <scope>NUCLEOTIDE SEQUENCE [LARGE SCALE GENOMIC DNA]</scope>
    <source>
        <strain evidence="1 2">DSM 22343</strain>
    </source>
</reference>
<protein>
    <submittedName>
        <fullName evidence="1">Uncharacterized protein</fullName>
    </submittedName>
</protein>
<evidence type="ECO:0000313" key="1">
    <source>
        <dbReference type="EMBL" id="OAB44445.1"/>
    </source>
</evidence>
<proteinExistence type="predicted"/>
<dbReference type="RefSeq" id="WP_068530891.1">
    <property type="nucleotide sequence ID" value="NZ_LVJH01000007.1"/>
</dbReference>
<name>A0A168MAQ4_9BACL</name>
<dbReference type="AlphaFoldDB" id="A0A168MAQ4"/>
<organism evidence="1 2">
    <name type="scientific">Paenibacillus glacialis</name>
    <dbReference type="NCBI Taxonomy" id="494026"/>
    <lineage>
        <taxon>Bacteria</taxon>
        <taxon>Bacillati</taxon>
        <taxon>Bacillota</taxon>
        <taxon>Bacilli</taxon>
        <taxon>Bacillales</taxon>
        <taxon>Paenibacillaceae</taxon>
        <taxon>Paenibacillus</taxon>
    </lineage>
</organism>
<keyword evidence="2" id="KW-1185">Reference proteome</keyword>
<dbReference type="Proteomes" id="UP000076967">
    <property type="component" value="Unassembled WGS sequence"/>
</dbReference>
<sequence>MKVAVKNTLIVILGLSFSLFLGYSLRNPDFDLFNIPGTFTYAFEGFLELLNIVGGKLQSIIG</sequence>
<dbReference type="EMBL" id="LVJH01000007">
    <property type="protein sequence ID" value="OAB44445.1"/>
    <property type="molecule type" value="Genomic_DNA"/>
</dbReference>
<dbReference type="STRING" id="494026.PGLA_07260"/>
<accession>A0A168MAQ4</accession>
<comment type="caution">
    <text evidence="1">The sequence shown here is derived from an EMBL/GenBank/DDBJ whole genome shotgun (WGS) entry which is preliminary data.</text>
</comment>
<evidence type="ECO:0000313" key="2">
    <source>
        <dbReference type="Proteomes" id="UP000076967"/>
    </source>
</evidence>